<dbReference type="PANTHER" id="PTHR43736:SF1">
    <property type="entry name" value="DIHYDRONEOPTERIN TRIPHOSPHATE DIPHOSPHATASE"/>
    <property type="match status" value="1"/>
</dbReference>
<dbReference type="InterPro" id="IPR000086">
    <property type="entry name" value="NUDIX_hydrolase_dom"/>
</dbReference>
<gene>
    <name evidence="5" type="primary">ytkD</name>
    <name evidence="5" type="ORF">MUO15_20260</name>
</gene>
<reference evidence="5" key="1">
    <citation type="submission" date="2022-04" db="EMBL/GenBank/DDBJ databases">
        <title>Halobacillus sp. isolated from saltern.</title>
        <authorList>
            <person name="Won M."/>
            <person name="Lee C.-M."/>
            <person name="Woen H.-Y."/>
            <person name="Kwon S.-W."/>
        </authorList>
    </citation>
    <scope>NUCLEOTIDE SEQUENCE</scope>
    <source>
        <strain evidence="5">SSHM10-5</strain>
    </source>
</reference>
<sequence>MKTFNDYYRNQVKLSFDNHPFSKSPKHVWVICRYKNEWLLTKHKDRGLEFPGGKVEQGETAEDAAVREVLEETGASIAHIDYVGQYHVAGKGGTIIKNVYFASISRLNEQSHYFETHGPVLLAKLPEGIVSNEQYSFMMKDEVLPCCMSQIRKKFLRKPAE</sequence>
<comment type="similarity">
    <text evidence="1 3">Belongs to the Nudix hydrolase family.</text>
</comment>
<dbReference type="PRINTS" id="PR00502">
    <property type="entry name" value="NUDIXFAMILY"/>
</dbReference>
<dbReference type="Proteomes" id="UP000830326">
    <property type="component" value="Chromosome"/>
</dbReference>
<dbReference type="Pfam" id="PF00293">
    <property type="entry name" value="NUDIX"/>
    <property type="match status" value="1"/>
</dbReference>
<evidence type="ECO:0000256" key="3">
    <source>
        <dbReference type="RuleBase" id="RU003476"/>
    </source>
</evidence>
<name>A0ABY4HBP5_9BACI</name>
<dbReference type="InterPro" id="IPR020084">
    <property type="entry name" value="NUDIX_hydrolase_CS"/>
</dbReference>
<dbReference type="PROSITE" id="PS00893">
    <property type="entry name" value="NUDIX_BOX"/>
    <property type="match status" value="1"/>
</dbReference>
<evidence type="ECO:0000256" key="2">
    <source>
        <dbReference type="ARBA" id="ARBA00022801"/>
    </source>
</evidence>
<dbReference type="PANTHER" id="PTHR43736">
    <property type="entry name" value="ADP-RIBOSE PYROPHOSPHATASE"/>
    <property type="match status" value="1"/>
</dbReference>
<keyword evidence="2 3" id="KW-0378">Hydrolase</keyword>
<evidence type="ECO:0000313" key="5">
    <source>
        <dbReference type="EMBL" id="UOR11862.1"/>
    </source>
</evidence>
<dbReference type="RefSeq" id="WP_245032235.1">
    <property type="nucleotide sequence ID" value="NZ_CP095075.1"/>
</dbReference>
<feature type="domain" description="Nudix hydrolase" evidence="4">
    <location>
        <begin position="11"/>
        <end position="160"/>
    </location>
</feature>
<protein>
    <submittedName>
        <fullName evidence="5">Nucleoside triphosphatase YtkD</fullName>
    </submittedName>
</protein>
<evidence type="ECO:0000313" key="6">
    <source>
        <dbReference type="Proteomes" id="UP000830326"/>
    </source>
</evidence>
<proteinExistence type="inferred from homology"/>
<dbReference type="SUPFAM" id="SSF55811">
    <property type="entry name" value="Nudix"/>
    <property type="match status" value="1"/>
</dbReference>
<dbReference type="Gene3D" id="3.90.79.10">
    <property type="entry name" value="Nucleoside Triphosphate Pyrophosphohydrolase"/>
    <property type="match status" value="1"/>
</dbReference>
<dbReference type="CDD" id="cd04665">
    <property type="entry name" value="NUDIX_RppH"/>
    <property type="match status" value="1"/>
</dbReference>
<dbReference type="InterPro" id="IPR020476">
    <property type="entry name" value="Nudix_hydrolase"/>
</dbReference>
<accession>A0ABY4HBP5</accession>
<keyword evidence="6" id="KW-1185">Reference proteome</keyword>
<organism evidence="5 6">
    <name type="scientific">Halobacillus amylolyticus</name>
    <dbReference type="NCBI Taxonomy" id="2932259"/>
    <lineage>
        <taxon>Bacteria</taxon>
        <taxon>Bacillati</taxon>
        <taxon>Bacillota</taxon>
        <taxon>Bacilli</taxon>
        <taxon>Bacillales</taxon>
        <taxon>Bacillaceae</taxon>
        <taxon>Halobacillus</taxon>
    </lineage>
</organism>
<dbReference type="InterPro" id="IPR015797">
    <property type="entry name" value="NUDIX_hydrolase-like_dom_sf"/>
</dbReference>
<evidence type="ECO:0000259" key="4">
    <source>
        <dbReference type="PROSITE" id="PS51462"/>
    </source>
</evidence>
<dbReference type="NCBIfam" id="TIGR02705">
    <property type="entry name" value="nudix_YtkD"/>
    <property type="match status" value="1"/>
</dbReference>
<dbReference type="InterPro" id="IPR014078">
    <property type="entry name" value="Nudix_YtkD"/>
</dbReference>
<evidence type="ECO:0000256" key="1">
    <source>
        <dbReference type="ARBA" id="ARBA00005582"/>
    </source>
</evidence>
<dbReference type="EMBL" id="CP095075">
    <property type="protein sequence ID" value="UOR11862.1"/>
    <property type="molecule type" value="Genomic_DNA"/>
</dbReference>
<dbReference type="PROSITE" id="PS51462">
    <property type="entry name" value="NUDIX"/>
    <property type="match status" value="1"/>
</dbReference>